<evidence type="ECO:0000313" key="2">
    <source>
        <dbReference type="Proteomes" id="UP000191933"/>
    </source>
</evidence>
<proteinExistence type="predicted"/>
<dbReference type="EMBL" id="FBVY01000003">
    <property type="protein sequence ID" value="CUW86206.1"/>
    <property type="molecule type" value="Genomic_DNA"/>
</dbReference>
<reference evidence="1 2" key="1">
    <citation type="submission" date="2016-01" db="EMBL/GenBank/DDBJ databases">
        <authorList>
            <person name="Regsiter A."/>
            <person name="william w."/>
        </authorList>
    </citation>
    <scope>NUCLEOTIDE SEQUENCE [LARGE SCALE GENOMIC DNA]</scope>
    <source>
        <strain evidence="1 2">CFBP 5494</strain>
    </source>
</reference>
<keyword evidence="2" id="KW-1185">Reference proteome</keyword>
<gene>
    <name evidence="1" type="ORF">AGR2A_Cc110009</name>
</gene>
<sequence>MIVKLRTLCSVILVLRRGDHGDEFGAGHVLRDLSEGIARRLFIRENLRREPETGRVVKSLQRHGKMLAILGTPHQRAAAILAEAALAPLRRGIDAEALFVFDGDISAFDSQKRAAGPAAAHGAMANAEFAGADDGLKADGAAKTLPMLCRGDLAHCLAFSSPGRT</sequence>
<evidence type="ECO:0000313" key="1">
    <source>
        <dbReference type="EMBL" id="CUW86206.1"/>
    </source>
</evidence>
<dbReference type="AlphaFoldDB" id="A0A9W5F2A3"/>
<protein>
    <submittedName>
        <fullName evidence="1">Uncharacterized protein</fullName>
    </submittedName>
</protein>
<dbReference type="Proteomes" id="UP000191933">
    <property type="component" value="Unassembled WGS sequence"/>
</dbReference>
<organism evidence="1 2">
    <name type="scientific">Agrobacterium genomosp. 2 str. CFBP 5494</name>
    <dbReference type="NCBI Taxonomy" id="1183436"/>
    <lineage>
        <taxon>Bacteria</taxon>
        <taxon>Pseudomonadati</taxon>
        <taxon>Pseudomonadota</taxon>
        <taxon>Alphaproteobacteria</taxon>
        <taxon>Hyphomicrobiales</taxon>
        <taxon>Rhizobiaceae</taxon>
        <taxon>Rhizobium/Agrobacterium group</taxon>
        <taxon>Agrobacterium</taxon>
        <taxon>Agrobacterium tumefaciens complex</taxon>
    </lineage>
</organism>
<comment type="caution">
    <text evidence="1">The sequence shown here is derived from an EMBL/GenBank/DDBJ whole genome shotgun (WGS) entry which is preliminary data.</text>
</comment>
<accession>A0A9W5F2A3</accession>
<name>A0A9W5F2A3_9HYPH</name>